<evidence type="ECO:0000256" key="4">
    <source>
        <dbReference type="ARBA" id="ARBA00023239"/>
    </source>
</evidence>
<dbReference type="InterPro" id="IPR039793">
    <property type="entry name" value="UROS/Hem4"/>
</dbReference>
<gene>
    <name evidence="11" type="ORF">G4V63_14185</name>
</gene>
<feature type="domain" description="Tetrapyrrole biosynthesis uroporphyrinogen III synthase" evidence="10">
    <location>
        <begin position="14"/>
        <end position="231"/>
    </location>
</feature>
<dbReference type="UniPathway" id="UPA00251">
    <property type="reaction ID" value="UER00320"/>
</dbReference>
<reference evidence="11" key="1">
    <citation type="submission" date="2020-02" db="EMBL/GenBank/DDBJ databases">
        <title>Draft genome sequence of Candidatus Afipia apatlaquensis IBT-C3, a potential strain for decolorization of textile dyes.</title>
        <authorList>
            <person name="Sanchez-Reyes A."/>
            <person name="Breton-Deval L."/>
            <person name="Mangelson H."/>
            <person name="Sanchez-Flores A."/>
        </authorList>
    </citation>
    <scope>NUCLEOTIDE SEQUENCE [LARGE SCALE GENOMIC DNA]</scope>
    <source>
        <strain evidence="11">IBT-C3</strain>
    </source>
</reference>
<evidence type="ECO:0000256" key="1">
    <source>
        <dbReference type="ARBA" id="ARBA00004772"/>
    </source>
</evidence>
<dbReference type="SUPFAM" id="SSF69618">
    <property type="entry name" value="HemD-like"/>
    <property type="match status" value="1"/>
</dbReference>
<dbReference type="EC" id="4.2.1.75" evidence="3 9"/>
<evidence type="ECO:0000256" key="5">
    <source>
        <dbReference type="ARBA" id="ARBA00023244"/>
    </source>
</evidence>
<evidence type="ECO:0000256" key="9">
    <source>
        <dbReference type="RuleBase" id="RU366031"/>
    </source>
</evidence>
<keyword evidence="5 9" id="KW-0627">Porphyrin biosynthesis</keyword>
<comment type="pathway">
    <text evidence="1 9">Porphyrin-containing compound metabolism; protoporphyrin-IX biosynthesis; coproporphyrinogen-III from 5-aminolevulinate: step 3/4.</text>
</comment>
<dbReference type="GO" id="GO:0006780">
    <property type="term" value="P:uroporphyrinogen III biosynthetic process"/>
    <property type="evidence" value="ECO:0007669"/>
    <property type="project" value="UniProtKB-UniRule"/>
</dbReference>
<organism evidence="11 12">
    <name type="scientific">Candidatus Afipia apatlaquensis</name>
    <dbReference type="NCBI Taxonomy" id="2712852"/>
    <lineage>
        <taxon>Bacteria</taxon>
        <taxon>Pseudomonadati</taxon>
        <taxon>Pseudomonadota</taxon>
        <taxon>Alphaproteobacteria</taxon>
        <taxon>Hyphomicrobiales</taxon>
        <taxon>Nitrobacteraceae</taxon>
        <taxon>Afipia</taxon>
    </lineage>
</organism>
<evidence type="ECO:0000256" key="8">
    <source>
        <dbReference type="ARBA" id="ARBA00048617"/>
    </source>
</evidence>
<dbReference type="AlphaFoldDB" id="A0A7C9VN71"/>
<evidence type="ECO:0000256" key="2">
    <source>
        <dbReference type="ARBA" id="ARBA00008133"/>
    </source>
</evidence>
<comment type="similarity">
    <text evidence="2 9">Belongs to the uroporphyrinogen-III synthase family.</text>
</comment>
<sequence length="243" mass="25614">MAILVTRPVPDNERTAAALRARGYDALLSPMLRFEEIPFHDEDDAAYDAVILTSANAIRAILDHPSRRHLFGLPAFAVGGHTADAAREAGFRNVASAQGNAQSLVDLVIKTLKTGATLCYLAGADLAHDLAADLGGRGFTVVTHTTYRMIPVAGFAANVGAAFRAGGIDAVLHYSRRSARAYLDAARADGVEISALALPQCCISETVAGLLREAGAMQVAVARTPDENAIFDVLDRTLKASSN</sequence>
<comment type="caution">
    <text evidence="11">The sequence shown here is derived from an EMBL/GenBank/DDBJ whole genome shotgun (WGS) entry which is preliminary data.</text>
</comment>
<keyword evidence="12" id="KW-1185">Reference proteome</keyword>
<dbReference type="Pfam" id="PF02602">
    <property type="entry name" value="HEM4"/>
    <property type="match status" value="1"/>
</dbReference>
<protein>
    <recommendedName>
        <fullName evidence="7 9">Uroporphyrinogen-III synthase</fullName>
        <ecNumber evidence="3 9">4.2.1.75</ecNumber>
    </recommendedName>
</protein>
<comment type="function">
    <text evidence="6 9">Catalyzes cyclization of the linear tetrapyrrole, hydroxymethylbilane, to the macrocyclic uroporphyrinogen III.</text>
</comment>
<name>A0A7C9VN71_9BRAD</name>
<evidence type="ECO:0000256" key="3">
    <source>
        <dbReference type="ARBA" id="ARBA00013109"/>
    </source>
</evidence>
<dbReference type="Gene3D" id="3.40.50.10090">
    <property type="match status" value="2"/>
</dbReference>
<accession>A0A7C9VN71</accession>
<dbReference type="GO" id="GO:0006782">
    <property type="term" value="P:protoporphyrinogen IX biosynthetic process"/>
    <property type="evidence" value="ECO:0007669"/>
    <property type="project" value="UniProtKB-UniRule"/>
</dbReference>
<proteinExistence type="inferred from homology"/>
<evidence type="ECO:0000256" key="7">
    <source>
        <dbReference type="ARBA" id="ARBA00040167"/>
    </source>
</evidence>
<keyword evidence="4 9" id="KW-0456">Lyase</keyword>
<dbReference type="InterPro" id="IPR036108">
    <property type="entry name" value="4pyrrol_syn_uPrphyn_synt_sf"/>
</dbReference>
<dbReference type="CDD" id="cd06578">
    <property type="entry name" value="HemD"/>
    <property type="match status" value="1"/>
</dbReference>
<evidence type="ECO:0000313" key="11">
    <source>
        <dbReference type="EMBL" id="NGX96314.1"/>
    </source>
</evidence>
<dbReference type="Proteomes" id="UP000480266">
    <property type="component" value="Unassembled WGS sequence"/>
</dbReference>
<evidence type="ECO:0000256" key="6">
    <source>
        <dbReference type="ARBA" id="ARBA00037589"/>
    </source>
</evidence>
<dbReference type="GO" id="GO:0004852">
    <property type="term" value="F:uroporphyrinogen-III synthase activity"/>
    <property type="evidence" value="ECO:0007669"/>
    <property type="project" value="UniProtKB-UniRule"/>
</dbReference>
<evidence type="ECO:0000259" key="10">
    <source>
        <dbReference type="Pfam" id="PF02602"/>
    </source>
</evidence>
<dbReference type="InterPro" id="IPR003754">
    <property type="entry name" value="4pyrrol_synth_uPrphyn_synth"/>
</dbReference>
<dbReference type="EMBL" id="JAAMRR010000744">
    <property type="protein sequence ID" value="NGX96314.1"/>
    <property type="molecule type" value="Genomic_DNA"/>
</dbReference>
<dbReference type="PANTHER" id="PTHR38042:SF1">
    <property type="entry name" value="UROPORPHYRINOGEN-III SYNTHASE, CHLOROPLASTIC"/>
    <property type="match status" value="1"/>
</dbReference>
<comment type="catalytic activity">
    <reaction evidence="8 9">
        <text>hydroxymethylbilane = uroporphyrinogen III + H2O</text>
        <dbReference type="Rhea" id="RHEA:18965"/>
        <dbReference type="ChEBI" id="CHEBI:15377"/>
        <dbReference type="ChEBI" id="CHEBI:57308"/>
        <dbReference type="ChEBI" id="CHEBI:57845"/>
        <dbReference type="EC" id="4.2.1.75"/>
    </reaction>
</comment>
<evidence type="ECO:0000313" key="12">
    <source>
        <dbReference type="Proteomes" id="UP000480266"/>
    </source>
</evidence>
<dbReference type="PANTHER" id="PTHR38042">
    <property type="entry name" value="UROPORPHYRINOGEN-III SYNTHASE, CHLOROPLASTIC"/>
    <property type="match status" value="1"/>
</dbReference>